<proteinExistence type="predicted"/>
<keyword evidence="3" id="KW-1185">Reference proteome</keyword>
<dbReference type="OrthoDB" id="727155at2"/>
<dbReference type="SUPFAM" id="SSF69255">
    <property type="entry name" value="gp5 N-terminal domain-like"/>
    <property type="match status" value="1"/>
</dbReference>
<comment type="caution">
    <text evidence="2">The sequence shown here is derived from an EMBL/GenBank/DDBJ whole genome shotgun (WGS) entry which is preliminary data.</text>
</comment>
<feature type="domain" description="Gp5/Type VI secretion system Vgr protein OB-fold" evidence="1">
    <location>
        <begin position="371"/>
        <end position="444"/>
    </location>
</feature>
<dbReference type="Pfam" id="PF04717">
    <property type="entry name" value="Phage_base_V"/>
    <property type="match status" value="1"/>
</dbReference>
<dbReference type="Gene3D" id="3.55.50.10">
    <property type="entry name" value="Baseplate protein-like domains"/>
    <property type="match status" value="1"/>
</dbReference>
<dbReference type="Gene3D" id="2.40.50.230">
    <property type="entry name" value="Gp5 N-terminal domain"/>
    <property type="match status" value="1"/>
</dbReference>
<dbReference type="RefSeq" id="WP_116852477.1">
    <property type="nucleotide sequence ID" value="NZ_QTJV01000002.1"/>
</dbReference>
<evidence type="ECO:0000259" key="1">
    <source>
        <dbReference type="Pfam" id="PF04717"/>
    </source>
</evidence>
<evidence type="ECO:0000313" key="3">
    <source>
        <dbReference type="Proteomes" id="UP000261174"/>
    </source>
</evidence>
<name>A0A3E1P465_9BACT</name>
<dbReference type="Pfam" id="PF05954">
    <property type="entry name" value="Phage_GPD"/>
    <property type="match status" value="1"/>
</dbReference>
<accession>A0A3E1P465</accession>
<evidence type="ECO:0000313" key="2">
    <source>
        <dbReference type="EMBL" id="RFM34993.1"/>
    </source>
</evidence>
<dbReference type="Gene3D" id="4.10.220.110">
    <property type="match status" value="1"/>
</dbReference>
<reference evidence="2 3" key="1">
    <citation type="submission" date="2018-08" db="EMBL/GenBank/DDBJ databases">
        <title>Chitinophaga sp. K20C18050901, a novel bacterium isolated from forest soil.</title>
        <authorList>
            <person name="Wang C."/>
        </authorList>
    </citation>
    <scope>NUCLEOTIDE SEQUENCE [LARGE SCALE GENOMIC DNA]</scope>
    <source>
        <strain evidence="2 3">K20C18050901</strain>
    </source>
</reference>
<dbReference type="AlphaFoldDB" id="A0A3E1P465"/>
<dbReference type="InterPro" id="IPR006531">
    <property type="entry name" value="Gp5/Vgr_OB"/>
</dbReference>
<dbReference type="EMBL" id="QTJV01000002">
    <property type="protein sequence ID" value="RFM34993.1"/>
    <property type="molecule type" value="Genomic_DNA"/>
</dbReference>
<dbReference type="Gene3D" id="2.30.110.50">
    <property type="match status" value="1"/>
</dbReference>
<dbReference type="InterPro" id="IPR037026">
    <property type="entry name" value="Vgr_OB-fold_dom_sf"/>
</dbReference>
<dbReference type="SUPFAM" id="SSF69279">
    <property type="entry name" value="Phage tail proteins"/>
    <property type="match status" value="2"/>
</dbReference>
<protein>
    <submittedName>
        <fullName evidence="2">Type IV secretion protein Rhs</fullName>
    </submittedName>
</protein>
<sequence>MSQLTETIFRIDEKPVTLFSSFTLTQHIFSHHTFTLVCPSEAIDGQAGLLTKSKDLIGATFEAHISAISAEAATGNPLLFRGVITDVESIRLTGRTEEVMLTGYSPTIILDSGPHCKSWKKKDLKAILNDVIAVFPADQLAPDINPVYADVLGYTVQYKETAWEFLQRMAASYGEWLYWNGSSLVIGPPKDKSKASLVYGSNLSQFAISLKAISSQHKYVTWDYQSSQVYVSSPDGVEQRAGLNQLGQTVYNSSNKLYSTQPKQWNYRFANNKSQQDKLATLRSALEASRMVRFTGYSGNPQVALGDTVDISGNNLYGSGETEGYGQYRITSINHRVNGKGNYDNDFTAIPASVILPPVEVPAEPVCETQSAIVTDNHDPLGLGRIQVRFHWMKETEKSPWIRVTTPHAGGGKGQFFIPEKGEETIIGFEGDVATKPFVIGAVYHRSAGNTYSNAGNDIKALQSRSGNKLILNDQEGSVHLTDKGGADMKFDGAGNAVTNASKNSTLNAGTNNLINAGSTNVINVGGTKDAPPTSVLSMDADGTIILDGKTKILIQVGENKIEISKEGIFTTASDGKIHTIAKTGDVNIESESGEAKFKGSVKTNLGGGTNTFVIGSDSVEINQA</sequence>
<gene>
    <name evidence="2" type="ORF">DXN04_06220</name>
</gene>
<dbReference type="Proteomes" id="UP000261174">
    <property type="component" value="Unassembled WGS sequence"/>
</dbReference>
<organism evidence="2 3">
    <name type="scientific">Chitinophaga silvisoli</name>
    <dbReference type="NCBI Taxonomy" id="2291814"/>
    <lineage>
        <taxon>Bacteria</taxon>
        <taxon>Pseudomonadati</taxon>
        <taxon>Bacteroidota</taxon>
        <taxon>Chitinophagia</taxon>
        <taxon>Chitinophagales</taxon>
        <taxon>Chitinophagaceae</taxon>
        <taxon>Chitinophaga</taxon>
    </lineage>
</organism>